<organism evidence="2 3">
    <name type="scientific">Corynebacterium incognita</name>
    <dbReference type="NCBI Taxonomy" id="2754725"/>
    <lineage>
        <taxon>Bacteria</taxon>
        <taxon>Bacillati</taxon>
        <taxon>Actinomycetota</taxon>
        <taxon>Actinomycetes</taxon>
        <taxon>Mycobacteriales</taxon>
        <taxon>Corynebacteriaceae</taxon>
        <taxon>Corynebacterium</taxon>
    </lineage>
</organism>
<evidence type="ECO:0000256" key="1">
    <source>
        <dbReference type="SAM" id="MobiDB-lite"/>
    </source>
</evidence>
<feature type="region of interest" description="Disordered" evidence="1">
    <location>
        <begin position="1"/>
        <end position="23"/>
    </location>
</feature>
<sequence length="126" mass="13529">MDDSYLPPSDSPSSPSHHPWTPRHEWTAAHATGDVVYRVVLASPRWSARLWSALRAAHPTDGDVVSLGGAYIGASESGEIEVVSAGEDALESLDYAINDVLVGPLEPGHDLRVRDEEIAPLNLPPN</sequence>
<dbReference type="EMBL" id="CP059404">
    <property type="protein sequence ID" value="QNE89902.1"/>
    <property type="molecule type" value="Genomic_DNA"/>
</dbReference>
<protein>
    <submittedName>
        <fullName evidence="2">Uncharacterized protein</fullName>
    </submittedName>
</protein>
<reference evidence="2 3" key="1">
    <citation type="submission" date="2020-07" db="EMBL/GenBank/DDBJ databases">
        <title>Complete genome and description of Corynebacterium incognita strain Marseille-Q3630 sp. nov.</title>
        <authorList>
            <person name="Boxberger M."/>
        </authorList>
    </citation>
    <scope>NUCLEOTIDE SEQUENCE [LARGE SCALE GENOMIC DNA]</scope>
    <source>
        <strain evidence="2 3">Marseille-Q3630</strain>
    </source>
</reference>
<accession>A0A7G7CQN6</accession>
<name>A0A7G7CQN6_9CORY</name>
<keyword evidence="3" id="KW-1185">Reference proteome</keyword>
<dbReference type="KEGG" id="cik:H0194_02355"/>
<dbReference type="AlphaFoldDB" id="A0A7G7CQN6"/>
<gene>
    <name evidence="2" type="ORF">H0194_02355</name>
</gene>
<dbReference type="RefSeq" id="WP_185176276.1">
    <property type="nucleotide sequence ID" value="NZ_CP059404.1"/>
</dbReference>
<proteinExistence type="predicted"/>
<dbReference type="Proteomes" id="UP000515743">
    <property type="component" value="Chromosome"/>
</dbReference>
<feature type="compositionally biased region" description="Low complexity" evidence="1">
    <location>
        <begin position="7"/>
        <end position="19"/>
    </location>
</feature>
<evidence type="ECO:0000313" key="3">
    <source>
        <dbReference type="Proteomes" id="UP000515743"/>
    </source>
</evidence>
<evidence type="ECO:0000313" key="2">
    <source>
        <dbReference type="EMBL" id="QNE89902.1"/>
    </source>
</evidence>